<name>A0AAU4K1V7_9NOCA</name>
<dbReference type="Proteomes" id="UP001432128">
    <property type="component" value="Chromosome"/>
</dbReference>
<feature type="domain" description="6-phosphogluconate dehydrogenase NADP-binding" evidence="6">
    <location>
        <begin position="44"/>
        <end position="200"/>
    </location>
</feature>
<dbReference type="InterPro" id="IPR013328">
    <property type="entry name" value="6PGD_dom2"/>
</dbReference>
<dbReference type="InterPro" id="IPR029154">
    <property type="entry name" value="HIBADH-like_NADP-bd"/>
</dbReference>
<dbReference type="GO" id="GO:0050661">
    <property type="term" value="F:NADP binding"/>
    <property type="evidence" value="ECO:0007669"/>
    <property type="project" value="InterPro"/>
</dbReference>
<evidence type="ECO:0000256" key="5">
    <source>
        <dbReference type="SAM" id="MobiDB-lite"/>
    </source>
</evidence>
<organism evidence="8 9">
    <name type="scientific">Williamsia herbipolensis</name>
    <dbReference type="NCBI Taxonomy" id="1603258"/>
    <lineage>
        <taxon>Bacteria</taxon>
        <taxon>Bacillati</taxon>
        <taxon>Actinomycetota</taxon>
        <taxon>Actinomycetes</taxon>
        <taxon>Mycobacteriales</taxon>
        <taxon>Nocardiaceae</taxon>
        <taxon>Williamsia</taxon>
    </lineage>
</organism>
<dbReference type="PANTHER" id="PTHR43580:SF2">
    <property type="entry name" value="CYTOKINE-LIKE NUCLEAR FACTOR N-PAC"/>
    <property type="match status" value="1"/>
</dbReference>
<gene>
    <name evidence="8" type="ORF">OG579_20625</name>
</gene>
<dbReference type="Gene3D" id="1.10.1040.10">
    <property type="entry name" value="N-(1-d-carboxylethyl)-l-norvaline Dehydrogenase, domain 2"/>
    <property type="match status" value="1"/>
</dbReference>
<evidence type="ECO:0000256" key="2">
    <source>
        <dbReference type="ARBA" id="ARBA00023002"/>
    </source>
</evidence>
<dbReference type="SUPFAM" id="SSF51735">
    <property type="entry name" value="NAD(P)-binding Rossmann-fold domains"/>
    <property type="match status" value="1"/>
</dbReference>
<dbReference type="KEGG" id="whr:OG579_20625"/>
<keyword evidence="3" id="KW-0520">NAD</keyword>
<sequence>MLPRRRRTSDSCHGSARADVTAPSTHHRTTHASSTHDEGTRMTTVALLGTGLMGAGMARSMLRHGLDVVVWNRSPEKAAPLADVGARVADDPESAVRDADIVVTMLFDADSVAEVAEQVLPSFGDGVPWVQTSTVGLDGTRRLAALAEEHDVTYVDAPVLGTRKPAETGALTVLAGGPEDIRDTVKPVFDAIGAKTVWVGTEPGDGHRLKLVANSWVLSVTTATAQAVGLAQHLDLDPRQFLGSIKGGPLDCGYAQLKGEAMITGELEASFGLDGAQKDAGLIADAMDGNEMNSEVMRAIGARFAAASEAGHGKDDMAAVIHGFE</sequence>
<feature type="active site" evidence="4">
    <location>
        <position position="210"/>
    </location>
</feature>
<dbReference type="GO" id="GO:0051287">
    <property type="term" value="F:NAD binding"/>
    <property type="evidence" value="ECO:0007669"/>
    <property type="project" value="InterPro"/>
</dbReference>
<dbReference type="InterPro" id="IPR015815">
    <property type="entry name" value="HIBADH-related"/>
</dbReference>
<dbReference type="Pfam" id="PF03446">
    <property type="entry name" value="NAD_binding_2"/>
    <property type="match status" value="1"/>
</dbReference>
<dbReference type="InterPro" id="IPR006115">
    <property type="entry name" value="6PGDH_NADP-bd"/>
</dbReference>
<dbReference type="Gene3D" id="3.40.50.720">
    <property type="entry name" value="NAD(P)-binding Rossmann-like Domain"/>
    <property type="match status" value="1"/>
</dbReference>
<feature type="region of interest" description="Disordered" evidence="5">
    <location>
        <begin position="1"/>
        <end position="41"/>
    </location>
</feature>
<evidence type="ECO:0000313" key="8">
    <source>
        <dbReference type="EMBL" id="WUM20060.1"/>
    </source>
</evidence>
<keyword evidence="9" id="KW-1185">Reference proteome</keyword>
<evidence type="ECO:0000259" key="6">
    <source>
        <dbReference type="Pfam" id="PF03446"/>
    </source>
</evidence>
<feature type="domain" description="3-hydroxyisobutyrate dehydrogenase-like NAD-binding" evidence="7">
    <location>
        <begin position="204"/>
        <end position="322"/>
    </location>
</feature>
<proteinExistence type="inferred from homology"/>
<dbReference type="Pfam" id="PF14833">
    <property type="entry name" value="NAD_binding_11"/>
    <property type="match status" value="1"/>
</dbReference>
<dbReference type="InterPro" id="IPR051265">
    <property type="entry name" value="HIBADH-related_NP60_sf"/>
</dbReference>
<dbReference type="InterPro" id="IPR036291">
    <property type="entry name" value="NAD(P)-bd_dom_sf"/>
</dbReference>
<evidence type="ECO:0000256" key="1">
    <source>
        <dbReference type="ARBA" id="ARBA00009080"/>
    </source>
</evidence>
<dbReference type="InterPro" id="IPR008927">
    <property type="entry name" value="6-PGluconate_DH-like_C_sf"/>
</dbReference>
<evidence type="ECO:0000313" key="9">
    <source>
        <dbReference type="Proteomes" id="UP001432128"/>
    </source>
</evidence>
<protein>
    <submittedName>
        <fullName evidence="8">NAD(P)-dependent oxidoreductase</fullName>
    </submittedName>
</protein>
<dbReference type="PIRSF" id="PIRSF000103">
    <property type="entry name" value="HIBADH"/>
    <property type="match status" value="1"/>
</dbReference>
<evidence type="ECO:0000256" key="3">
    <source>
        <dbReference type="ARBA" id="ARBA00023027"/>
    </source>
</evidence>
<evidence type="ECO:0000256" key="4">
    <source>
        <dbReference type="PIRSR" id="PIRSR000103-1"/>
    </source>
</evidence>
<dbReference type="GO" id="GO:0016491">
    <property type="term" value="F:oxidoreductase activity"/>
    <property type="evidence" value="ECO:0007669"/>
    <property type="project" value="UniProtKB-KW"/>
</dbReference>
<dbReference type="EMBL" id="CP108021">
    <property type="protein sequence ID" value="WUM20060.1"/>
    <property type="molecule type" value="Genomic_DNA"/>
</dbReference>
<evidence type="ECO:0000259" key="7">
    <source>
        <dbReference type="Pfam" id="PF14833"/>
    </source>
</evidence>
<dbReference type="SUPFAM" id="SSF48179">
    <property type="entry name" value="6-phosphogluconate dehydrogenase C-terminal domain-like"/>
    <property type="match status" value="1"/>
</dbReference>
<dbReference type="RefSeq" id="WP_328857477.1">
    <property type="nucleotide sequence ID" value="NZ_CP108021.1"/>
</dbReference>
<reference evidence="8 9" key="1">
    <citation type="submission" date="2022-10" db="EMBL/GenBank/DDBJ databases">
        <title>The complete genomes of actinobacterial strains from the NBC collection.</title>
        <authorList>
            <person name="Joergensen T.S."/>
            <person name="Alvarez Arevalo M."/>
            <person name="Sterndorff E.B."/>
            <person name="Faurdal D."/>
            <person name="Vuksanovic O."/>
            <person name="Mourched A.-S."/>
            <person name="Charusanti P."/>
            <person name="Shaw S."/>
            <person name="Blin K."/>
            <person name="Weber T."/>
        </authorList>
    </citation>
    <scope>NUCLEOTIDE SEQUENCE [LARGE SCALE GENOMIC DNA]</scope>
    <source>
        <strain evidence="8 9">NBC_00319</strain>
    </source>
</reference>
<dbReference type="PANTHER" id="PTHR43580">
    <property type="entry name" value="OXIDOREDUCTASE GLYR1-RELATED"/>
    <property type="match status" value="1"/>
</dbReference>
<comment type="similarity">
    <text evidence="1">Belongs to the HIBADH-related family.</text>
</comment>
<dbReference type="AlphaFoldDB" id="A0AAU4K1V7"/>
<keyword evidence="2" id="KW-0560">Oxidoreductase</keyword>
<accession>A0AAU4K1V7</accession>